<gene>
    <name evidence="2" type="ORF">E5225_08520</name>
</gene>
<organism evidence="2 3">
    <name type="scientific">Cellulomonas shaoxiangyii</name>
    <dbReference type="NCBI Taxonomy" id="2566013"/>
    <lineage>
        <taxon>Bacteria</taxon>
        <taxon>Bacillati</taxon>
        <taxon>Actinomycetota</taxon>
        <taxon>Actinomycetes</taxon>
        <taxon>Micrococcales</taxon>
        <taxon>Cellulomonadaceae</taxon>
        <taxon>Cellulomonas</taxon>
    </lineage>
</organism>
<evidence type="ECO:0000256" key="1">
    <source>
        <dbReference type="SAM" id="Phobius"/>
    </source>
</evidence>
<evidence type="ECO:0008006" key="4">
    <source>
        <dbReference type="Google" id="ProtNLM"/>
    </source>
</evidence>
<accession>A0A4P7SIV9</accession>
<dbReference type="OrthoDB" id="4833370at2"/>
<keyword evidence="3" id="KW-1185">Reference proteome</keyword>
<dbReference type="KEGG" id="celz:E5225_08520"/>
<feature type="transmembrane region" description="Helical" evidence="1">
    <location>
        <begin position="19"/>
        <end position="38"/>
    </location>
</feature>
<protein>
    <recommendedName>
        <fullName evidence="4">PH domain-containing protein</fullName>
    </recommendedName>
</protein>
<sequence length="210" mass="21520">MTELTLTPDAHRRVVRTNVVGAVPYALLLAVPASSTAMLTGRGWLAAAAVALAVALVAATAVSAARMARRSRLVFGDGTYAVVGGGRARRFTAAQVTTAAMVTHMSLGAGATHHLIVAGAAKPLVHLVGQVWDRQQLTALAHDLAARGVPVASVIEPITPRALRSRDPRLMAAWRARPLLTALVAAAVGVAVAVVVITVAASLALVATEN</sequence>
<proteinExistence type="predicted"/>
<keyword evidence="1" id="KW-1133">Transmembrane helix</keyword>
<reference evidence="2 3" key="1">
    <citation type="submission" date="2019-04" db="EMBL/GenBank/DDBJ databases">
        <title>Isolation and identification of Cellulomonas shaoxiangyii sp. Nov. isolated from feces of the Tibetan antelopes (Pantholops hodgsonii) in the Qinghai-Tibet plateau of China.</title>
        <authorList>
            <person name="Tian Z."/>
        </authorList>
    </citation>
    <scope>NUCLEOTIDE SEQUENCE [LARGE SCALE GENOMIC DNA]</scope>
    <source>
        <strain evidence="2 3">Z28</strain>
    </source>
</reference>
<name>A0A4P7SIV9_9CELL</name>
<evidence type="ECO:0000313" key="2">
    <source>
        <dbReference type="EMBL" id="QCB93598.1"/>
    </source>
</evidence>
<feature type="transmembrane region" description="Helical" evidence="1">
    <location>
        <begin position="179"/>
        <end position="207"/>
    </location>
</feature>
<dbReference type="Proteomes" id="UP000296469">
    <property type="component" value="Chromosome"/>
</dbReference>
<dbReference type="RefSeq" id="WP_135972752.1">
    <property type="nucleotide sequence ID" value="NZ_CP039291.1"/>
</dbReference>
<keyword evidence="1" id="KW-0812">Transmembrane</keyword>
<feature type="transmembrane region" description="Helical" evidence="1">
    <location>
        <begin position="44"/>
        <end position="65"/>
    </location>
</feature>
<dbReference type="EMBL" id="CP039291">
    <property type="protein sequence ID" value="QCB93598.1"/>
    <property type="molecule type" value="Genomic_DNA"/>
</dbReference>
<evidence type="ECO:0000313" key="3">
    <source>
        <dbReference type="Proteomes" id="UP000296469"/>
    </source>
</evidence>
<dbReference type="AlphaFoldDB" id="A0A4P7SIV9"/>
<keyword evidence="1" id="KW-0472">Membrane</keyword>